<dbReference type="OrthoDB" id="8249012at2759"/>
<evidence type="ECO:0000256" key="1">
    <source>
        <dbReference type="SAM" id="MobiDB-lite"/>
    </source>
</evidence>
<keyword evidence="3" id="KW-1185">Reference proteome</keyword>
<reference evidence="2" key="1">
    <citation type="journal article" date="2020" name="Stud. Mycol.">
        <title>101 Dothideomycetes genomes: a test case for predicting lifestyles and emergence of pathogens.</title>
        <authorList>
            <person name="Haridas S."/>
            <person name="Albert R."/>
            <person name="Binder M."/>
            <person name="Bloem J."/>
            <person name="Labutti K."/>
            <person name="Salamov A."/>
            <person name="Andreopoulos B."/>
            <person name="Baker S."/>
            <person name="Barry K."/>
            <person name="Bills G."/>
            <person name="Bluhm B."/>
            <person name="Cannon C."/>
            <person name="Castanera R."/>
            <person name="Culley D."/>
            <person name="Daum C."/>
            <person name="Ezra D."/>
            <person name="Gonzalez J."/>
            <person name="Henrissat B."/>
            <person name="Kuo A."/>
            <person name="Liang C."/>
            <person name="Lipzen A."/>
            <person name="Lutzoni F."/>
            <person name="Magnuson J."/>
            <person name="Mondo S."/>
            <person name="Nolan M."/>
            <person name="Ohm R."/>
            <person name="Pangilinan J."/>
            <person name="Park H.-J."/>
            <person name="Ramirez L."/>
            <person name="Alfaro M."/>
            <person name="Sun H."/>
            <person name="Tritt A."/>
            <person name="Yoshinaga Y."/>
            <person name="Zwiers L.-H."/>
            <person name="Turgeon B."/>
            <person name="Goodwin S."/>
            <person name="Spatafora J."/>
            <person name="Crous P."/>
            <person name="Grigoriev I."/>
        </authorList>
    </citation>
    <scope>NUCLEOTIDE SEQUENCE</scope>
    <source>
        <strain evidence="2">CBS 130266</strain>
    </source>
</reference>
<gene>
    <name evidence="2" type="ORF">EJ08DRAFT_604379</name>
</gene>
<dbReference type="Proteomes" id="UP000800235">
    <property type="component" value="Unassembled WGS sequence"/>
</dbReference>
<dbReference type="PANTHER" id="PTHR30613">
    <property type="entry name" value="UNCHARACTERIZED PROTEIN YBIU-RELATED"/>
    <property type="match status" value="1"/>
</dbReference>
<dbReference type="Pfam" id="PF07350">
    <property type="entry name" value="Gig2-like"/>
    <property type="match status" value="1"/>
</dbReference>
<dbReference type="AlphaFoldDB" id="A0A9P4P1A9"/>
<sequence length="513" mass="56717">MLLNARLSSRITPTKFIPSSLKFAKQFRSLSIAQAQVQKRAGDISDAFTSLSGGKPTPLEPRFAHLKRRLIARKEDALFASWTRLLKHLREEVTVVAALGSSIVPEISYNDIKAGTPTQSFSESYKQRGVCVIRGVISQEEALGYKISIREYIRRNPHTKAFPAGDPQVYELYWSEAQLRARAHPNLINAQKFLMSYWHAGSDVPISLEHPVSYADRLRIRQPGDASFALGPHVDGGSLERWEESGYGLGGNGKGVYSSILGGHWENYDPWDAAVRLGVVSDLYAGVGACGILRTAQGWLSMSDVSAGEGHLLVNPMLRAATAYILLRPFFEAKRSVDQVSAEDYLQPENWMLETEATTQFQGATPGHGQELNAVLHPHLELDKSMVHMPIVNPGDYVAWHCDTIHAVDKTHNGSSDSSVLYIPVCPLTEDNAIFLRRQRGTFLKGEPSPDFGGGEGESNHEGRPTIEDVPSLMNEDGMRAMGLKEWDSAATDLSPGQRFVMDRANKELEFCI</sequence>
<evidence type="ECO:0000313" key="3">
    <source>
        <dbReference type="Proteomes" id="UP000800235"/>
    </source>
</evidence>
<proteinExistence type="predicted"/>
<feature type="region of interest" description="Disordered" evidence="1">
    <location>
        <begin position="445"/>
        <end position="469"/>
    </location>
</feature>
<dbReference type="SUPFAM" id="SSF51197">
    <property type="entry name" value="Clavaminate synthase-like"/>
    <property type="match status" value="1"/>
</dbReference>
<feature type="compositionally biased region" description="Basic and acidic residues" evidence="1">
    <location>
        <begin position="458"/>
        <end position="467"/>
    </location>
</feature>
<dbReference type="PANTHER" id="PTHR30613:SF1">
    <property type="entry name" value="DUF1479 DOMAIN PROTEIN (AFU_ORTHOLOGUE AFUA_5G09280)"/>
    <property type="match status" value="1"/>
</dbReference>
<protein>
    <submittedName>
        <fullName evidence="2">DUF1479-domain-containing protein</fullName>
    </submittedName>
</protein>
<dbReference type="InterPro" id="IPR027443">
    <property type="entry name" value="IPNS-like_sf"/>
</dbReference>
<comment type="caution">
    <text evidence="2">The sequence shown here is derived from an EMBL/GenBank/DDBJ whole genome shotgun (WGS) entry which is preliminary data.</text>
</comment>
<accession>A0A9P4P1A9</accession>
<name>A0A9P4P1A9_9PEZI</name>
<dbReference type="EMBL" id="MU007013">
    <property type="protein sequence ID" value="KAF2435447.1"/>
    <property type="molecule type" value="Genomic_DNA"/>
</dbReference>
<dbReference type="Gene3D" id="2.60.120.330">
    <property type="entry name" value="B-lactam Antibiotic, Isopenicillin N Synthase, Chain"/>
    <property type="match status" value="1"/>
</dbReference>
<evidence type="ECO:0000313" key="2">
    <source>
        <dbReference type="EMBL" id="KAF2435447.1"/>
    </source>
</evidence>
<dbReference type="InterPro" id="IPR010856">
    <property type="entry name" value="Gig2-like"/>
</dbReference>
<organism evidence="2 3">
    <name type="scientific">Tothia fuscella</name>
    <dbReference type="NCBI Taxonomy" id="1048955"/>
    <lineage>
        <taxon>Eukaryota</taxon>
        <taxon>Fungi</taxon>
        <taxon>Dikarya</taxon>
        <taxon>Ascomycota</taxon>
        <taxon>Pezizomycotina</taxon>
        <taxon>Dothideomycetes</taxon>
        <taxon>Pleosporomycetidae</taxon>
        <taxon>Venturiales</taxon>
        <taxon>Cylindrosympodiaceae</taxon>
        <taxon>Tothia</taxon>
    </lineage>
</organism>